<dbReference type="Pfam" id="PF06249">
    <property type="entry name" value="EutQ"/>
    <property type="match status" value="1"/>
</dbReference>
<organism evidence="1 2">
    <name type="scientific">Clostridium tetani</name>
    <dbReference type="NCBI Taxonomy" id="1513"/>
    <lineage>
        <taxon>Bacteria</taxon>
        <taxon>Bacillati</taxon>
        <taxon>Bacillota</taxon>
        <taxon>Clostridia</taxon>
        <taxon>Eubacteriales</taxon>
        <taxon>Clostridiaceae</taxon>
        <taxon>Clostridium</taxon>
    </lineage>
</organism>
<dbReference type="SUPFAM" id="SSF51182">
    <property type="entry name" value="RmlC-like cupins"/>
    <property type="match status" value="1"/>
</dbReference>
<evidence type="ECO:0000313" key="1">
    <source>
        <dbReference type="EMBL" id="RXI52324.1"/>
    </source>
</evidence>
<dbReference type="InterPro" id="IPR011051">
    <property type="entry name" value="RmlC_Cupin_sf"/>
</dbReference>
<dbReference type="Gene3D" id="2.60.120.10">
    <property type="entry name" value="Jelly Rolls"/>
    <property type="match status" value="1"/>
</dbReference>
<accession>A0ABY0ELA1</accession>
<dbReference type="PANTHER" id="PTHR36169">
    <property type="entry name" value="ETHANOLAMINE UTILIZATION PROTEIN EUTQ"/>
    <property type="match status" value="1"/>
</dbReference>
<name>A0ABY0ELA1_CLOTA</name>
<reference evidence="1 2" key="1">
    <citation type="submission" date="2018-06" db="EMBL/GenBank/DDBJ databases">
        <title>Genome conservation of Clostridium tetani.</title>
        <authorList>
            <person name="Bruggemann H."/>
            <person name="Popoff M.R."/>
        </authorList>
    </citation>
    <scope>NUCLEOTIDE SEQUENCE [LARGE SCALE GENOMIC DNA]</scope>
    <source>
        <strain evidence="1 2">63.05</strain>
    </source>
</reference>
<dbReference type="EMBL" id="QMAU01000050">
    <property type="protein sequence ID" value="RXI52324.1"/>
    <property type="molecule type" value="Genomic_DNA"/>
</dbReference>
<comment type="caution">
    <text evidence="1">The sequence shown here is derived from an EMBL/GenBank/DDBJ whole genome shotgun (WGS) entry which is preliminary data.</text>
</comment>
<sequence length="222" mass="25190">MKGCENMKKLICAKDVEELILKGEKIFYIDGTEIITPSARDLVKNNGIEFTTKPCEIKVQSLENNKALNMDEFDSEMMTNFFRKMMDKGILEEILKCLKQKSLPFEAECDPSGLKVIRGNTVKMDVFDTGNPDAKVYFQELFSKKESKIGAGFLTMEDSKFHLKLNCEEMNYVIEGTLTVEINGKTYTAHSGDVLFLPKDSTVVLESFAKTKVLYVKYPKSL</sequence>
<dbReference type="CDD" id="cd02228">
    <property type="entry name" value="cupin_EutQ"/>
    <property type="match status" value="1"/>
</dbReference>
<dbReference type="InterPro" id="IPR010424">
    <property type="entry name" value="EutQ"/>
</dbReference>
<evidence type="ECO:0000313" key="2">
    <source>
        <dbReference type="Proteomes" id="UP000290273"/>
    </source>
</evidence>
<dbReference type="InterPro" id="IPR014710">
    <property type="entry name" value="RmlC-like_jellyroll"/>
</dbReference>
<protein>
    <submittedName>
        <fullName evidence="1">Ethanolamine utilization protein EutQ</fullName>
    </submittedName>
</protein>
<gene>
    <name evidence="1" type="ORF">DP131_12360</name>
</gene>
<dbReference type="PANTHER" id="PTHR36169:SF1">
    <property type="entry name" value="ACETATE KINASE EUTQ"/>
    <property type="match status" value="1"/>
</dbReference>
<dbReference type="Proteomes" id="UP000290273">
    <property type="component" value="Unassembled WGS sequence"/>
</dbReference>
<proteinExistence type="predicted"/>